<dbReference type="InterPro" id="IPR036388">
    <property type="entry name" value="WH-like_DNA-bd_sf"/>
</dbReference>
<reference evidence="1 2" key="1">
    <citation type="submission" date="2023-08" db="EMBL/GenBank/DDBJ databases">
        <authorList>
            <person name="Folkvardsen B D."/>
            <person name="Norman A."/>
        </authorList>
    </citation>
    <scope>NUCLEOTIDE SEQUENCE [LARGE SCALE GENOMIC DNA]</scope>
    <source>
        <strain evidence="1 2">Mu0083</strain>
    </source>
</reference>
<accession>A0ABN9N955</accession>
<dbReference type="RefSeq" id="WP_308473044.1">
    <property type="nucleotide sequence ID" value="NZ_OY726394.1"/>
</dbReference>
<dbReference type="Pfam" id="PF12840">
    <property type="entry name" value="HTH_20"/>
    <property type="match status" value="1"/>
</dbReference>
<name>A0ABN9N955_9MYCO</name>
<dbReference type="EMBL" id="OY726394">
    <property type="protein sequence ID" value="CAJ1499683.1"/>
    <property type="molecule type" value="Genomic_DNA"/>
</dbReference>
<evidence type="ECO:0000313" key="1">
    <source>
        <dbReference type="EMBL" id="CAJ1499683.1"/>
    </source>
</evidence>
<keyword evidence="2" id="KW-1185">Reference proteome</keyword>
<dbReference type="Proteomes" id="UP001190336">
    <property type="component" value="Chromosome"/>
</dbReference>
<evidence type="ECO:0000313" key="2">
    <source>
        <dbReference type="Proteomes" id="UP001190336"/>
    </source>
</evidence>
<sequence>MSNSDRDLTGIGALADPVRRELYRFVVSQAGPVSRDEAAAATGLARHQAKFHLDRLEADGLLESDYARAAGRSGPGAGRPSKRYRRSRCEIAVSLPPREYELAGRLMADAIAEAAQTGAPVLGVLDRLAREHGRELGTAACRSGPPTDAAAALESATAVLGEHGYEPYRGDGEVRLANCPFHALAQSQTQLACSMNLALIGGVADALTPHCPQTRLDPDPSRCCVVLAPGTASPPP</sequence>
<organism evidence="1 2">
    <name type="scientific">[Mycobacterium] kokjensenii</name>
    <dbReference type="NCBI Taxonomy" id="3064287"/>
    <lineage>
        <taxon>Bacteria</taxon>
        <taxon>Bacillati</taxon>
        <taxon>Actinomycetota</taxon>
        <taxon>Actinomycetes</taxon>
        <taxon>Mycobacteriales</taxon>
        <taxon>Mycobacteriaceae</taxon>
        <taxon>Mycolicibacter</taxon>
    </lineage>
</organism>
<proteinExistence type="predicted"/>
<dbReference type="SUPFAM" id="SSF46785">
    <property type="entry name" value="Winged helix' DNA-binding domain"/>
    <property type="match status" value="1"/>
</dbReference>
<dbReference type="InterPro" id="IPR036390">
    <property type="entry name" value="WH_DNA-bd_sf"/>
</dbReference>
<protein>
    <submittedName>
        <fullName evidence="1">Helix-turn-helix domain-containing protein</fullName>
    </submittedName>
</protein>
<dbReference type="Gene3D" id="1.10.10.10">
    <property type="entry name" value="Winged helix-like DNA-binding domain superfamily/Winged helix DNA-binding domain"/>
    <property type="match status" value="1"/>
</dbReference>
<gene>
    <name evidence="1" type="ORF">MU0083_002239</name>
</gene>